<comment type="similarity">
    <text evidence="5 23">Belongs to the folylpolyglutamate synthase family.</text>
</comment>
<evidence type="ECO:0000313" key="26">
    <source>
        <dbReference type="EMBL" id="PXX76956.1"/>
    </source>
</evidence>
<evidence type="ECO:0000256" key="16">
    <source>
        <dbReference type="ARBA" id="ARBA00030048"/>
    </source>
</evidence>
<dbReference type="GO" id="GO:0005737">
    <property type="term" value="C:cytoplasm"/>
    <property type="evidence" value="ECO:0007669"/>
    <property type="project" value="TreeGrafter"/>
</dbReference>
<keyword evidence="12 23" id="KW-0547">Nucleotide-binding</keyword>
<dbReference type="InterPro" id="IPR001645">
    <property type="entry name" value="Folylpolyglutamate_synth"/>
</dbReference>
<dbReference type="Proteomes" id="UP000247555">
    <property type="component" value="Unassembled WGS sequence"/>
</dbReference>
<evidence type="ECO:0000256" key="1">
    <source>
        <dbReference type="ARBA" id="ARBA00001946"/>
    </source>
</evidence>
<dbReference type="UniPathway" id="UPA00077">
    <property type="reaction ID" value="UER00157"/>
</dbReference>
<dbReference type="OrthoDB" id="9809356at2"/>
<dbReference type="AlphaFoldDB" id="A0A318KMM3"/>
<evidence type="ECO:0000256" key="22">
    <source>
        <dbReference type="ARBA" id="ARBA00049161"/>
    </source>
</evidence>
<evidence type="ECO:0000256" key="17">
    <source>
        <dbReference type="ARBA" id="ARBA00030592"/>
    </source>
</evidence>
<dbReference type="SUPFAM" id="SSF53623">
    <property type="entry name" value="MurD-like peptide ligases, catalytic domain"/>
    <property type="match status" value="1"/>
</dbReference>
<dbReference type="GO" id="GO:0046654">
    <property type="term" value="P:tetrahydrofolate biosynthetic process"/>
    <property type="evidence" value="ECO:0007669"/>
    <property type="project" value="UniProtKB-UniPathway"/>
</dbReference>
<dbReference type="Gene3D" id="3.40.1190.10">
    <property type="entry name" value="Mur-like, catalytic domain"/>
    <property type="match status" value="1"/>
</dbReference>
<dbReference type="InterPro" id="IPR018109">
    <property type="entry name" value="Folylpolyglutamate_synth_CS"/>
</dbReference>
<comment type="catalytic activity">
    <reaction evidence="19">
        <text>(6S)-5,6,7,8-tetrahydrofolyl-(gamma-L-Glu)(n) + L-glutamate + ATP = (6S)-5,6,7,8-tetrahydrofolyl-(gamma-L-Glu)(n+1) + ADP + phosphate + H(+)</text>
        <dbReference type="Rhea" id="RHEA:10580"/>
        <dbReference type="Rhea" id="RHEA-COMP:14738"/>
        <dbReference type="Rhea" id="RHEA-COMP:14740"/>
        <dbReference type="ChEBI" id="CHEBI:15378"/>
        <dbReference type="ChEBI" id="CHEBI:29985"/>
        <dbReference type="ChEBI" id="CHEBI:30616"/>
        <dbReference type="ChEBI" id="CHEBI:43474"/>
        <dbReference type="ChEBI" id="CHEBI:141005"/>
        <dbReference type="ChEBI" id="CHEBI:456216"/>
        <dbReference type="EC" id="6.3.2.17"/>
    </reaction>
</comment>
<comment type="pathway">
    <text evidence="3">Cofactor biosynthesis; tetrahydrofolate biosynthesis; 7,8-dihydrofolate from 2-amino-4-hydroxy-6-hydroxymethyl-7,8-dihydropteridine diphosphate and 4-aminobenzoate: step 2/2.</text>
</comment>
<evidence type="ECO:0000256" key="7">
    <source>
        <dbReference type="ARBA" id="ARBA00013023"/>
    </source>
</evidence>
<dbReference type="PROSITE" id="PS01011">
    <property type="entry name" value="FOLYLPOLYGLU_SYNT_1"/>
    <property type="match status" value="1"/>
</dbReference>
<dbReference type="SUPFAM" id="SSF53244">
    <property type="entry name" value="MurD-like peptide ligases, peptide-binding domain"/>
    <property type="match status" value="1"/>
</dbReference>
<dbReference type="InterPro" id="IPR036565">
    <property type="entry name" value="Mur-like_cat_sf"/>
</dbReference>
<evidence type="ECO:0000256" key="11">
    <source>
        <dbReference type="ARBA" id="ARBA00022723"/>
    </source>
</evidence>
<dbReference type="EC" id="6.3.2.12" evidence="7"/>
<dbReference type="PANTHER" id="PTHR11136">
    <property type="entry name" value="FOLYLPOLYGLUTAMATE SYNTHASE-RELATED"/>
    <property type="match status" value="1"/>
</dbReference>
<reference evidence="26 27" key="1">
    <citation type="submission" date="2018-05" db="EMBL/GenBank/DDBJ databases">
        <title>Genomic Encyclopedia of Type Strains, Phase IV (KMG-IV): sequencing the most valuable type-strain genomes for metagenomic binning, comparative biology and taxonomic classification.</title>
        <authorList>
            <person name="Goeker M."/>
        </authorList>
    </citation>
    <scope>NUCLEOTIDE SEQUENCE [LARGE SCALE GENOMIC DNA]</scope>
    <source>
        <strain evidence="26 27">DSM 29661</strain>
    </source>
</reference>
<keyword evidence="10 23" id="KW-0436">Ligase</keyword>
<name>A0A318KMM3_9NEIS</name>
<keyword evidence="27" id="KW-1185">Reference proteome</keyword>
<evidence type="ECO:0000256" key="19">
    <source>
        <dbReference type="ARBA" id="ARBA00047493"/>
    </source>
</evidence>
<dbReference type="EC" id="6.3.2.17" evidence="8"/>
<keyword evidence="11" id="KW-0479">Metal-binding</keyword>
<accession>A0A318KMM3</accession>
<comment type="catalytic activity">
    <reaction evidence="21">
        <text>(6R)-5,10-methylenetetrahydrofolyl-(gamma-L-Glu)(n) + L-glutamate + ATP = (6R)-5,10-methylenetetrahydrofolyl-(gamma-L-Glu)(n+1) + ADP + phosphate + H(+)</text>
        <dbReference type="Rhea" id="RHEA:51912"/>
        <dbReference type="Rhea" id="RHEA-COMP:13257"/>
        <dbReference type="Rhea" id="RHEA-COMP:13258"/>
        <dbReference type="ChEBI" id="CHEBI:15378"/>
        <dbReference type="ChEBI" id="CHEBI:29985"/>
        <dbReference type="ChEBI" id="CHEBI:30616"/>
        <dbReference type="ChEBI" id="CHEBI:43474"/>
        <dbReference type="ChEBI" id="CHEBI:136572"/>
        <dbReference type="ChEBI" id="CHEBI:456216"/>
        <dbReference type="EC" id="6.3.2.17"/>
    </reaction>
</comment>
<dbReference type="GO" id="GO:0004326">
    <property type="term" value="F:tetrahydrofolylpolyglutamate synthase activity"/>
    <property type="evidence" value="ECO:0007669"/>
    <property type="project" value="UniProtKB-EC"/>
</dbReference>
<comment type="pathway">
    <text evidence="4">Cofactor biosynthesis; tetrahydrofolylpolyglutamate biosynthesis.</text>
</comment>
<comment type="cofactor">
    <cofactor evidence="1">
        <name>Mg(2+)</name>
        <dbReference type="ChEBI" id="CHEBI:18420"/>
    </cofactor>
</comment>
<sequence>MSQDLTLADWLTRLEALNINSIDLGLDRVGAVRDAMGLIPPCPVITVAGTNGKGSVCAMLSTILHTAGYRVGTFTSPHLLAYNERVAIDLKPASDAQLAAGFAAVEAGRGDTRLTYFEFSTLAAMHTFISAQVDVIVLEVGLGGRLDATNAFDPSCAVLTSVDLDHQDWLGGTREAIGREKAGIFRAATPAICADPRPPRSVIEHAEQIGARLLCLGQDFGFAKQEDSPQWNFWLGETRRSALPIPALRGGYQLANASAALAALETLREVLPVGMGDIRRGLLEVEWPGRFQVLPGRPVTVLDVAHNPQAARALAANTLSLGFAEQRYAVFGMLGDKDADSVIEVMREHIDTWLLPPLDSPRALSPAALAEKLAAHGARDVRQCDSLDQAWRLATSLAGENDRITVFGSFYTVAGVMQARLAARQ</sequence>
<evidence type="ECO:0000256" key="4">
    <source>
        <dbReference type="ARBA" id="ARBA00005150"/>
    </source>
</evidence>
<evidence type="ECO:0000256" key="2">
    <source>
        <dbReference type="ARBA" id="ARBA00002714"/>
    </source>
</evidence>
<evidence type="ECO:0000256" key="10">
    <source>
        <dbReference type="ARBA" id="ARBA00022598"/>
    </source>
</evidence>
<evidence type="ECO:0000256" key="18">
    <source>
        <dbReference type="ARBA" id="ARBA00032510"/>
    </source>
</evidence>
<comment type="caution">
    <text evidence="26">The sequence shown here is derived from an EMBL/GenBank/DDBJ whole genome shotgun (WGS) entry which is preliminary data.</text>
</comment>
<dbReference type="GO" id="GO:0008841">
    <property type="term" value="F:dihydrofolate synthase activity"/>
    <property type="evidence" value="ECO:0007669"/>
    <property type="project" value="UniProtKB-EC"/>
</dbReference>
<keyword evidence="13 23" id="KW-0067">ATP-binding</keyword>
<proteinExistence type="inferred from homology"/>
<evidence type="ECO:0000256" key="14">
    <source>
        <dbReference type="ARBA" id="ARBA00022842"/>
    </source>
</evidence>
<dbReference type="InterPro" id="IPR036615">
    <property type="entry name" value="Mur_ligase_C_dom_sf"/>
</dbReference>
<dbReference type="NCBIfam" id="TIGR01499">
    <property type="entry name" value="folC"/>
    <property type="match status" value="1"/>
</dbReference>
<keyword evidence="15" id="KW-0289">Folate biosynthesis</keyword>
<evidence type="ECO:0000256" key="9">
    <source>
        <dbReference type="ARBA" id="ARBA00019357"/>
    </source>
</evidence>
<comment type="function">
    <text evidence="2">Functions in two distinct reactions of the de novo folate biosynthetic pathway. Catalyzes the addition of a glutamate residue to dihydropteroate (7,8-dihydropteroate or H2Pte) to form dihydrofolate (7,8-dihydrofolate monoglutamate or H2Pte-Glu). Also catalyzes successive additions of L-glutamate to tetrahydrofolate or 10-formyltetrahydrofolate or 5,10-methylenetetrahydrofolate, leading to folylpolyglutamate derivatives.</text>
</comment>
<evidence type="ECO:0000313" key="27">
    <source>
        <dbReference type="Proteomes" id="UP000247555"/>
    </source>
</evidence>
<protein>
    <recommendedName>
        <fullName evidence="9">Dihydrofolate synthase/folylpolyglutamate synthase</fullName>
        <ecNumber evidence="7">6.3.2.12</ecNumber>
        <ecNumber evidence="8">6.3.2.17</ecNumber>
    </recommendedName>
    <alternativeName>
        <fullName evidence="18">Folylpoly-gamma-glutamate synthetase-dihydrofolate synthetase</fullName>
    </alternativeName>
    <alternativeName>
        <fullName evidence="16">Folylpolyglutamate synthetase</fullName>
    </alternativeName>
    <alternativeName>
        <fullName evidence="17">Tetrahydrofolylpolyglutamate synthase</fullName>
    </alternativeName>
</protein>
<dbReference type="Gene3D" id="3.90.190.20">
    <property type="entry name" value="Mur ligase, C-terminal domain"/>
    <property type="match status" value="1"/>
</dbReference>
<feature type="domain" description="Mur ligase C-terminal" evidence="24">
    <location>
        <begin position="289"/>
        <end position="410"/>
    </location>
</feature>
<gene>
    <name evidence="26" type="ORF">DFR34_12015</name>
</gene>
<organism evidence="26 27">
    <name type="scientific">Rivihabitans pingtungensis</name>
    <dbReference type="NCBI Taxonomy" id="1054498"/>
    <lineage>
        <taxon>Bacteria</taxon>
        <taxon>Pseudomonadati</taxon>
        <taxon>Pseudomonadota</taxon>
        <taxon>Betaproteobacteria</taxon>
        <taxon>Neisseriales</taxon>
        <taxon>Aquaspirillaceae</taxon>
        <taxon>Rivihabitans</taxon>
    </lineage>
</organism>
<dbReference type="GO" id="GO:0046656">
    <property type="term" value="P:folic acid biosynthetic process"/>
    <property type="evidence" value="ECO:0007669"/>
    <property type="project" value="UniProtKB-KW"/>
</dbReference>
<feature type="domain" description="Mur ligase central" evidence="25">
    <location>
        <begin position="47"/>
        <end position="263"/>
    </location>
</feature>
<evidence type="ECO:0000256" key="13">
    <source>
        <dbReference type="ARBA" id="ARBA00022840"/>
    </source>
</evidence>
<dbReference type="GO" id="GO:0046872">
    <property type="term" value="F:metal ion binding"/>
    <property type="evidence" value="ECO:0007669"/>
    <property type="project" value="UniProtKB-KW"/>
</dbReference>
<evidence type="ECO:0000256" key="21">
    <source>
        <dbReference type="ARBA" id="ARBA00049035"/>
    </source>
</evidence>
<comment type="catalytic activity">
    <reaction evidence="22">
        <text>7,8-dihydropteroate + L-glutamate + ATP = 7,8-dihydrofolate + ADP + phosphate + H(+)</text>
        <dbReference type="Rhea" id="RHEA:23584"/>
        <dbReference type="ChEBI" id="CHEBI:15378"/>
        <dbReference type="ChEBI" id="CHEBI:17839"/>
        <dbReference type="ChEBI" id="CHEBI:29985"/>
        <dbReference type="ChEBI" id="CHEBI:30616"/>
        <dbReference type="ChEBI" id="CHEBI:43474"/>
        <dbReference type="ChEBI" id="CHEBI:57451"/>
        <dbReference type="ChEBI" id="CHEBI:456216"/>
        <dbReference type="EC" id="6.3.2.12"/>
    </reaction>
</comment>
<comment type="catalytic activity">
    <reaction evidence="20">
        <text>10-formyltetrahydrofolyl-(gamma-L-Glu)(n) + L-glutamate + ATP = 10-formyltetrahydrofolyl-(gamma-L-Glu)(n+1) + ADP + phosphate + H(+)</text>
        <dbReference type="Rhea" id="RHEA:51904"/>
        <dbReference type="Rhea" id="RHEA-COMP:13088"/>
        <dbReference type="Rhea" id="RHEA-COMP:14300"/>
        <dbReference type="ChEBI" id="CHEBI:15378"/>
        <dbReference type="ChEBI" id="CHEBI:29985"/>
        <dbReference type="ChEBI" id="CHEBI:30616"/>
        <dbReference type="ChEBI" id="CHEBI:43474"/>
        <dbReference type="ChEBI" id="CHEBI:134413"/>
        <dbReference type="ChEBI" id="CHEBI:456216"/>
        <dbReference type="EC" id="6.3.2.17"/>
    </reaction>
</comment>
<dbReference type="InterPro" id="IPR004101">
    <property type="entry name" value="Mur_ligase_C"/>
</dbReference>
<evidence type="ECO:0000259" key="24">
    <source>
        <dbReference type="Pfam" id="PF02875"/>
    </source>
</evidence>
<evidence type="ECO:0000256" key="12">
    <source>
        <dbReference type="ARBA" id="ARBA00022741"/>
    </source>
</evidence>
<keyword evidence="14" id="KW-0460">Magnesium</keyword>
<dbReference type="NCBIfam" id="NF008101">
    <property type="entry name" value="PRK10846.1"/>
    <property type="match status" value="1"/>
</dbReference>
<evidence type="ECO:0000256" key="6">
    <source>
        <dbReference type="ARBA" id="ARBA00011245"/>
    </source>
</evidence>
<evidence type="ECO:0000256" key="23">
    <source>
        <dbReference type="PIRNR" id="PIRNR001563"/>
    </source>
</evidence>
<dbReference type="Pfam" id="PF02875">
    <property type="entry name" value="Mur_ligase_C"/>
    <property type="match status" value="1"/>
</dbReference>
<evidence type="ECO:0000256" key="5">
    <source>
        <dbReference type="ARBA" id="ARBA00008276"/>
    </source>
</evidence>
<dbReference type="InterPro" id="IPR013221">
    <property type="entry name" value="Mur_ligase_cen"/>
</dbReference>
<evidence type="ECO:0000256" key="8">
    <source>
        <dbReference type="ARBA" id="ARBA00013025"/>
    </source>
</evidence>
<dbReference type="PANTHER" id="PTHR11136:SF0">
    <property type="entry name" value="DIHYDROFOLATE SYNTHETASE-RELATED"/>
    <property type="match status" value="1"/>
</dbReference>
<dbReference type="PIRSF" id="PIRSF001563">
    <property type="entry name" value="Folylpolyglu_synth"/>
    <property type="match status" value="1"/>
</dbReference>
<dbReference type="FunFam" id="3.40.1190.10:FF:000004">
    <property type="entry name" value="Dihydrofolate synthase/folylpolyglutamate synthase"/>
    <property type="match status" value="1"/>
</dbReference>
<evidence type="ECO:0000256" key="3">
    <source>
        <dbReference type="ARBA" id="ARBA00004799"/>
    </source>
</evidence>
<evidence type="ECO:0000256" key="20">
    <source>
        <dbReference type="ARBA" id="ARBA00047808"/>
    </source>
</evidence>
<dbReference type="RefSeq" id="WP_110391562.1">
    <property type="nucleotide sequence ID" value="NZ_QJKI01000020.1"/>
</dbReference>
<dbReference type="GO" id="GO:0005524">
    <property type="term" value="F:ATP binding"/>
    <property type="evidence" value="ECO:0007669"/>
    <property type="project" value="UniProtKB-KW"/>
</dbReference>
<dbReference type="Pfam" id="PF08245">
    <property type="entry name" value="Mur_ligase_M"/>
    <property type="match status" value="1"/>
</dbReference>
<evidence type="ECO:0000256" key="15">
    <source>
        <dbReference type="ARBA" id="ARBA00022909"/>
    </source>
</evidence>
<dbReference type="EMBL" id="QJKI01000020">
    <property type="protein sequence ID" value="PXX76956.1"/>
    <property type="molecule type" value="Genomic_DNA"/>
</dbReference>
<evidence type="ECO:0000259" key="25">
    <source>
        <dbReference type="Pfam" id="PF08245"/>
    </source>
</evidence>
<comment type="subunit">
    <text evidence="6">Monomer.</text>
</comment>